<dbReference type="CDD" id="cd00371">
    <property type="entry name" value="HMA"/>
    <property type="match status" value="2"/>
</dbReference>
<evidence type="ECO:0000256" key="10">
    <source>
        <dbReference type="ARBA" id="ARBA00022842"/>
    </source>
</evidence>
<feature type="transmembrane region" description="Helical" evidence="16">
    <location>
        <begin position="231"/>
        <end position="250"/>
    </location>
</feature>
<dbReference type="Proteomes" id="UP001219584">
    <property type="component" value="Chromosome"/>
</dbReference>
<dbReference type="Pfam" id="PF00403">
    <property type="entry name" value="HMA"/>
    <property type="match status" value="2"/>
</dbReference>
<evidence type="ECO:0000256" key="14">
    <source>
        <dbReference type="ARBA" id="ARBA00023065"/>
    </source>
</evidence>
<evidence type="ECO:0000256" key="3">
    <source>
        <dbReference type="ARBA" id="ARBA00022448"/>
    </source>
</evidence>
<keyword evidence="11" id="KW-1278">Translocase</keyword>
<evidence type="ECO:0000313" key="19">
    <source>
        <dbReference type="Proteomes" id="UP001219584"/>
    </source>
</evidence>
<keyword evidence="9 16" id="KW-0067">ATP-binding</keyword>
<evidence type="ECO:0000256" key="2">
    <source>
        <dbReference type="ARBA" id="ARBA00006024"/>
    </source>
</evidence>
<evidence type="ECO:0000256" key="4">
    <source>
        <dbReference type="ARBA" id="ARBA00022692"/>
    </source>
</evidence>
<evidence type="ECO:0000256" key="5">
    <source>
        <dbReference type="ARBA" id="ARBA00022723"/>
    </source>
</evidence>
<accession>A0ABY8I0S0</accession>
<sequence>MNQSTLAPANSSPPPPAAAHAQALAIEGMTCGSCVGRVEKALAAVPGVTQASVNLATEVAKITSDTPIPLATLQAAVEKAGYTVAQREIDLNIAGMTCASCVGRVEKALLKVPGVLAASVNLATESARIKVTGGLEAGTLIAAIDKAGYVAKLPAASQSSAPAAAPNRDGMKVAFAAVLAFPLMLPMLLEWAGIHLMLPGWLQFALATPVQFYFGARFYKAGWKAARAGSGNMDLLVALGTSAAYGLSVYQWLTAGEMLPHLYFEASAVVITLVLLGKWLESRAKRQTASAIRALQVLRPESARVRRDGVEIDLPVEQVKVGDLVVIRPGERVAVDGVVVEGASQINESLITGESLPVDKHPGDKVTGGAINADGLLLVRTQAVGGETTLSRIIRLVEDAQAAKAPIQHLVDKVSAIFVPVVLVLALLTMLGWWFATGELENAIINAVAVLVIACPCALGLATPTAIMAGTGVAARYGILIKDAEALEVAHAVNTVVFDKTGTLTIGKPALAALHAHGIDDARLLQLAASIQRGSEHSLATAVLDAAGARHIEPLPATALSALPGRGLAAQVDGLELKLGSTRLMQELHVDMTPLAEQALSLENTGNTISWLASGSELLGLFAFSDQVKPNAQAAIAHLHSLGIQTVMLTGDNQGSADAVGKLLGIDTVAAKMLPADKTAKIVALKGEGAKVAMVGDGINDAPALAAADVGIAMSTGTDVAMHAAGITLMRGDPALVADAIDISRRTYSKIRQNLFWAFIYNLIGIPLAAFGLLNPMVAGAAMAFSSVSVISNALLLRRWKARSAHTKES</sequence>
<feature type="transmembrane region" description="Helical" evidence="16">
    <location>
        <begin position="262"/>
        <end position="280"/>
    </location>
</feature>
<dbReference type="InterPro" id="IPR008250">
    <property type="entry name" value="ATPase_P-typ_transduc_dom_A_sf"/>
</dbReference>
<dbReference type="InterPro" id="IPR036163">
    <property type="entry name" value="HMA_dom_sf"/>
</dbReference>
<evidence type="ECO:0000256" key="1">
    <source>
        <dbReference type="ARBA" id="ARBA00004127"/>
    </source>
</evidence>
<keyword evidence="12 16" id="KW-1133">Transmembrane helix</keyword>
<comment type="subcellular location">
    <subcellularLocation>
        <location evidence="16">Cell membrane</location>
    </subcellularLocation>
    <subcellularLocation>
        <location evidence="1">Endomembrane system</location>
        <topology evidence="1">Multi-pass membrane protein</topology>
    </subcellularLocation>
</comment>
<organism evidence="18 19">
    <name type="scientific">Janthinobacterium rivuli</name>
    <dbReference type="NCBI Taxonomy" id="2751478"/>
    <lineage>
        <taxon>Bacteria</taxon>
        <taxon>Pseudomonadati</taxon>
        <taxon>Pseudomonadota</taxon>
        <taxon>Betaproteobacteria</taxon>
        <taxon>Burkholderiales</taxon>
        <taxon>Oxalobacteraceae</taxon>
        <taxon>Janthinobacterium</taxon>
    </lineage>
</organism>
<feature type="domain" description="HMA" evidence="17">
    <location>
        <begin position="87"/>
        <end position="152"/>
    </location>
</feature>
<dbReference type="PROSITE" id="PS50846">
    <property type="entry name" value="HMA_2"/>
    <property type="match status" value="2"/>
</dbReference>
<evidence type="ECO:0000256" key="15">
    <source>
        <dbReference type="ARBA" id="ARBA00023136"/>
    </source>
</evidence>
<dbReference type="EMBL" id="CP121464">
    <property type="protein sequence ID" value="WFR78484.1"/>
    <property type="molecule type" value="Genomic_DNA"/>
</dbReference>
<comment type="similarity">
    <text evidence="2 16">Belongs to the cation transport ATPase (P-type) (TC 3.A.3) family. Type IB subfamily.</text>
</comment>
<dbReference type="Gene3D" id="2.70.150.10">
    <property type="entry name" value="Calcium-transporting ATPase, cytoplasmic transduction domain A"/>
    <property type="match status" value="1"/>
</dbReference>
<dbReference type="InterPro" id="IPR059000">
    <property type="entry name" value="ATPase_P-type_domA"/>
</dbReference>
<dbReference type="InterPro" id="IPR023298">
    <property type="entry name" value="ATPase_P-typ_TM_dom_sf"/>
</dbReference>
<keyword evidence="6" id="KW-0677">Repeat</keyword>
<dbReference type="InterPro" id="IPR027256">
    <property type="entry name" value="P-typ_ATPase_IB"/>
</dbReference>
<keyword evidence="7 16" id="KW-0547">Nucleotide-binding</keyword>
<dbReference type="Gene3D" id="3.30.70.100">
    <property type="match status" value="2"/>
</dbReference>
<dbReference type="SUPFAM" id="SSF55008">
    <property type="entry name" value="HMA, heavy metal-associated domain"/>
    <property type="match status" value="2"/>
</dbReference>
<keyword evidence="14" id="KW-0406">Ion transport</keyword>
<gene>
    <name evidence="18" type="ORF">P9875_22680</name>
</gene>
<evidence type="ECO:0000256" key="8">
    <source>
        <dbReference type="ARBA" id="ARBA00022796"/>
    </source>
</evidence>
<dbReference type="PROSITE" id="PS01047">
    <property type="entry name" value="HMA_1"/>
    <property type="match status" value="2"/>
</dbReference>
<keyword evidence="16" id="KW-1003">Cell membrane</keyword>
<dbReference type="PANTHER" id="PTHR43520:SF8">
    <property type="entry name" value="P-TYPE CU(+) TRANSPORTER"/>
    <property type="match status" value="1"/>
</dbReference>
<protein>
    <submittedName>
        <fullName evidence="18">Heavy metal translocating P-type ATPase</fullName>
    </submittedName>
</protein>
<evidence type="ECO:0000256" key="6">
    <source>
        <dbReference type="ARBA" id="ARBA00022737"/>
    </source>
</evidence>
<keyword evidence="4 16" id="KW-0812">Transmembrane</keyword>
<dbReference type="SFLD" id="SFLDF00027">
    <property type="entry name" value="p-type_atpase"/>
    <property type="match status" value="1"/>
</dbReference>
<dbReference type="Pfam" id="PF00702">
    <property type="entry name" value="Hydrolase"/>
    <property type="match status" value="1"/>
</dbReference>
<evidence type="ECO:0000256" key="11">
    <source>
        <dbReference type="ARBA" id="ARBA00022967"/>
    </source>
</evidence>
<keyword evidence="19" id="KW-1185">Reference proteome</keyword>
<dbReference type="PROSITE" id="PS00154">
    <property type="entry name" value="ATPASE_E1_E2"/>
    <property type="match status" value="1"/>
</dbReference>
<evidence type="ECO:0000256" key="12">
    <source>
        <dbReference type="ARBA" id="ARBA00022989"/>
    </source>
</evidence>
<dbReference type="InterPro" id="IPR018303">
    <property type="entry name" value="ATPase_P-typ_P_site"/>
</dbReference>
<dbReference type="NCBIfam" id="TIGR01494">
    <property type="entry name" value="ATPase_P-type"/>
    <property type="match status" value="2"/>
</dbReference>
<dbReference type="NCBIfam" id="TIGR01525">
    <property type="entry name" value="ATPase-IB_hvy"/>
    <property type="match status" value="1"/>
</dbReference>
<evidence type="ECO:0000259" key="17">
    <source>
        <dbReference type="PROSITE" id="PS50846"/>
    </source>
</evidence>
<dbReference type="SUPFAM" id="SSF56784">
    <property type="entry name" value="HAD-like"/>
    <property type="match status" value="1"/>
</dbReference>
<dbReference type="InterPro" id="IPR001757">
    <property type="entry name" value="P_typ_ATPase"/>
</dbReference>
<dbReference type="NCBIfam" id="TIGR01511">
    <property type="entry name" value="ATPase-IB1_Cu"/>
    <property type="match status" value="1"/>
</dbReference>
<name>A0ABY8I0S0_9BURK</name>
<feature type="transmembrane region" description="Helical" evidence="16">
    <location>
        <begin position="442"/>
        <end position="462"/>
    </location>
</feature>
<keyword evidence="8" id="KW-0187">Copper transport</keyword>
<reference evidence="18 19" key="1">
    <citation type="submission" date="2023-04" db="EMBL/GenBank/DDBJ databases">
        <title>Nanopore sequencing of Janthinobacterium from water.</title>
        <authorList>
            <person name="Ciuchcinski K."/>
            <person name="Rokowska A."/>
            <person name="Dziewit L."/>
        </authorList>
    </citation>
    <scope>NUCLEOTIDE SEQUENCE [LARGE SCALE GENOMIC DNA]</scope>
    <source>
        <strain evidence="18 19">DEMB2</strain>
    </source>
</reference>
<feature type="transmembrane region" description="Helical" evidence="16">
    <location>
        <begin position="780"/>
        <end position="797"/>
    </location>
</feature>
<dbReference type="PRINTS" id="PR00941">
    <property type="entry name" value="CDATPASE"/>
</dbReference>
<dbReference type="InterPro" id="IPR006121">
    <property type="entry name" value="HMA_dom"/>
</dbReference>
<dbReference type="Pfam" id="PF00122">
    <property type="entry name" value="E1-E2_ATPase"/>
    <property type="match status" value="1"/>
</dbReference>
<feature type="domain" description="HMA" evidence="17">
    <location>
        <begin position="20"/>
        <end position="85"/>
    </location>
</feature>
<dbReference type="InterPro" id="IPR017969">
    <property type="entry name" value="Heavy-metal-associated_CS"/>
</dbReference>
<dbReference type="Gene3D" id="3.40.1110.10">
    <property type="entry name" value="Calcium-transporting ATPase, cytoplasmic domain N"/>
    <property type="match status" value="1"/>
</dbReference>
<dbReference type="Gene3D" id="3.40.50.1000">
    <property type="entry name" value="HAD superfamily/HAD-like"/>
    <property type="match status" value="1"/>
</dbReference>
<dbReference type="InterPro" id="IPR023299">
    <property type="entry name" value="ATPase_P-typ_cyto_dom_N"/>
</dbReference>
<feature type="transmembrane region" description="Helical" evidence="16">
    <location>
        <begin position="755"/>
        <end position="774"/>
    </location>
</feature>
<dbReference type="InterPro" id="IPR023214">
    <property type="entry name" value="HAD_sf"/>
</dbReference>
<dbReference type="PANTHER" id="PTHR43520">
    <property type="entry name" value="ATP7, ISOFORM B"/>
    <property type="match status" value="1"/>
</dbReference>
<evidence type="ECO:0000313" key="18">
    <source>
        <dbReference type="EMBL" id="WFR78484.1"/>
    </source>
</evidence>
<dbReference type="NCBIfam" id="TIGR00003">
    <property type="entry name" value="copper ion binding protein"/>
    <property type="match status" value="1"/>
</dbReference>
<keyword evidence="3" id="KW-0813">Transport</keyword>
<dbReference type="SFLD" id="SFLDG00002">
    <property type="entry name" value="C1.7:_P-type_atpase_like"/>
    <property type="match status" value="1"/>
</dbReference>
<dbReference type="RefSeq" id="WP_278316666.1">
    <property type="nucleotide sequence ID" value="NZ_CP121464.1"/>
</dbReference>
<evidence type="ECO:0000256" key="9">
    <source>
        <dbReference type="ARBA" id="ARBA00022840"/>
    </source>
</evidence>
<feature type="transmembrane region" description="Helical" evidence="16">
    <location>
        <begin position="414"/>
        <end position="436"/>
    </location>
</feature>
<dbReference type="SFLD" id="SFLDS00003">
    <property type="entry name" value="Haloacid_Dehalogenase"/>
    <property type="match status" value="1"/>
</dbReference>
<dbReference type="InterPro" id="IPR044492">
    <property type="entry name" value="P_typ_ATPase_HD_dom"/>
</dbReference>
<dbReference type="InterPro" id="IPR036412">
    <property type="entry name" value="HAD-like_sf"/>
</dbReference>
<evidence type="ECO:0000256" key="7">
    <source>
        <dbReference type="ARBA" id="ARBA00022741"/>
    </source>
</evidence>
<keyword evidence="13" id="KW-0186">Copper</keyword>
<feature type="transmembrane region" description="Helical" evidence="16">
    <location>
        <begin position="200"/>
        <end position="219"/>
    </location>
</feature>
<keyword evidence="5 16" id="KW-0479">Metal-binding</keyword>
<dbReference type="CDD" id="cd02094">
    <property type="entry name" value="P-type_ATPase_Cu-like"/>
    <property type="match status" value="1"/>
</dbReference>
<evidence type="ECO:0000256" key="13">
    <source>
        <dbReference type="ARBA" id="ARBA00023008"/>
    </source>
</evidence>
<dbReference type="InterPro" id="IPR006122">
    <property type="entry name" value="HMA_Cu_ion-bd"/>
</dbReference>
<keyword evidence="15 16" id="KW-0472">Membrane</keyword>
<evidence type="ECO:0000256" key="16">
    <source>
        <dbReference type="RuleBase" id="RU362081"/>
    </source>
</evidence>
<dbReference type="PRINTS" id="PR00119">
    <property type="entry name" value="CATATPASE"/>
</dbReference>
<keyword evidence="10" id="KW-0460">Magnesium</keyword>
<dbReference type="SUPFAM" id="SSF81665">
    <property type="entry name" value="Calcium ATPase, transmembrane domain M"/>
    <property type="match status" value="1"/>
</dbReference>
<dbReference type="SUPFAM" id="SSF81653">
    <property type="entry name" value="Calcium ATPase, transduction domain A"/>
    <property type="match status" value="1"/>
</dbReference>
<proteinExistence type="inferred from homology"/>